<dbReference type="AlphaFoldDB" id="A0A090V4D7"/>
<comment type="caution">
    <text evidence="3">The sequence shown here is derived from an EMBL/GenBank/DDBJ whole genome shotgun (WGS) entry which is preliminary data.</text>
</comment>
<evidence type="ECO:0008006" key="5">
    <source>
        <dbReference type="Google" id="ProtNLM"/>
    </source>
</evidence>
<gene>
    <name evidence="3" type="ORF">EV102420_21_01060</name>
</gene>
<proteinExistence type="predicted"/>
<keyword evidence="4" id="KW-1185">Reference proteome</keyword>
<dbReference type="InterPro" id="IPR056221">
    <property type="entry name" value="Tle3_ab_dom"/>
</dbReference>
<organism evidence="3 4">
    <name type="scientific">Pseudescherichia vulneris NBRC 102420</name>
    <dbReference type="NCBI Taxonomy" id="1115515"/>
    <lineage>
        <taxon>Bacteria</taxon>
        <taxon>Pseudomonadati</taxon>
        <taxon>Pseudomonadota</taxon>
        <taxon>Gammaproteobacteria</taxon>
        <taxon>Enterobacterales</taxon>
        <taxon>Enterobacteriaceae</taxon>
        <taxon>Pseudescherichia</taxon>
    </lineage>
</organism>
<dbReference type="Gene3D" id="3.40.50.1820">
    <property type="entry name" value="alpha/beta hydrolase"/>
    <property type="match status" value="1"/>
</dbReference>
<evidence type="ECO:0000259" key="1">
    <source>
        <dbReference type="Pfam" id="PF11678"/>
    </source>
</evidence>
<dbReference type="InterPro" id="IPR021692">
    <property type="entry name" value="Tle3_C"/>
</dbReference>
<protein>
    <recommendedName>
        <fullName evidence="5">DUF3274 domain-containing protein</fullName>
    </recommendedName>
</protein>
<evidence type="ECO:0000313" key="3">
    <source>
        <dbReference type="EMBL" id="GAL59671.1"/>
    </source>
</evidence>
<reference evidence="3 4" key="1">
    <citation type="submission" date="2014-09" db="EMBL/GenBank/DDBJ databases">
        <title>Whole genome shotgun sequence of Escherichia vulneris NBRC 102420.</title>
        <authorList>
            <person name="Yoshida Y."/>
            <person name="Hosoyama A."/>
            <person name="Tsuchikane K."/>
            <person name="Ohji S."/>
            <person name="Ichikawa N."/>
            <person name="Kimura A."/>
            <person name="Yamazoe A."/>
            <person name="Ezaki T."/>
            <person name="Fujita N."/>
        </authorList>
    </citation>
    <scope>NUCLEOTIDE SEQUENCE [LARGE SCALE GENOMIC DNA]</scope>
    <source>
        <strain evidence="3 4">NBRC 102420</strain>
    </source>
</reference>
<evidence type="ECO:0000313" key="4">
    <source>
        <dbReference type="Proteomes" id="UP000029462"/>
    </source>
</evidence>
<name>A0A090V4D7_PSEVU</name>
<dbReference type="SUPFAM" id="SSF53474">
    <property type="entry name" value="alpha/beta-Hydrolases"/>
    <property type="match status" value="1"/>
</dbReference>
<accession>A0A090V4D7</accession>
<dbReference type="eggNOG" id="COG0596">
    <property type="taxonomic scope" value="Bacteria"/>
</dbReference>
<dbReference type="Proteomes" id="UP000029462">
    <property type="component" value="Unassembled WGS sequence"/>
</dbReference>
<dbReference type="STRING" id="1115515.EV102420_21_01060"/>
<evidence type="ECO:0000259" key="2">
    <source>
        <dbReference type="Pfam" id="PF24322"/>
    </source>
</evidence>
<dbReference type="Pfam" id="PF11678">
    <property type="entry name" value="Tle3_C"/>
    <property type="match status" value="1"/>
</dbReference>
<feature type="domain" description="Antibacterial effector protein Tle3 C-terminal" evidence="1">
    <location>
        <begin position="446"/>
        <end position="527"/>
    </location>
</feature>
<dbReference type="Pfam" id="PF24322">
    <property type="entry name" value="Tle3"/>
    <property type="match status" value="1"/>
</dbReference>
<sequence>MLLAPNIYQTGENQLREVANLDASRSPVIRFYWGYSAEPGDEDQYQIPLRNLAGDDYHDLKKYQKLPDAQIAARGPWYWGGGPFQNGCNQLVSLWSDQGFSKWLKQTPIPFSVQFVNTELDRLLANAPARHYYAHAARRLADLLNTIRSTYPKDTVTLVSHSQGTMIAMAATLLADKAPDALFVMNSPYAMEHKAIDRFSYPFAECISTRARQKTFATIVEKVAKQAGHLSEADYGRLVVGIDADGRSWKPTGMADNGIPERDNHGRTWIYCNAHDRVMGMSALLSIGWQGLPNDECGVTNRLLVTYQGHLFQRMMARETSCGDTPRQDTPFGRLPPAGAPFWDDGGQLGVYDAPPPEQTLYINGEKVPKPITAKEMVGFDATRVGLQKKNEKNTGEEGYGWGQYSVTRDGNRTWHDNTFRWYASLYPEQWVTDKGTMGWYPQNSKDARQNRRRETRAEKDARLRMFVSQPSDHSSLPSNPFFMRQVVAYDLPIGICESSNDKSFLEQLRRMADWQYSDPYFHTGKHPKYSRPAEVDAESAGCIGPEEMAEMKKMEAQQGHH</sequence>
<feature type="domain" description="T6SS Tle3 phospholipase effector alpha/beta" evidence="2">
    <location>
        <begin position="14"/>
        <end position="293"/>
    </location>
</feature>
<dbReference type="EMBL" id="BBMZ01000021">
    <property type="protein sequence ID" value="GAL59671.1"/>
    <property type="molecule type" value="Genomic_DNA"/>
</dbReference>
<dbReference type="InterPro" id="IPR029058">
    <property type="entry name" value="AB_hydrolase_fold"/>
</dbReference>